<sequence length="283" mass="32102">MLENIPEEYEIDPGTDVDRLAEIFVDKYPDATRHTVEEAIFVDDGPIDHLTWIALDGYSQHEFFYQDPEPDEETIRRLLSMSPSEKEMKLLRAYLAKQYDVLEPVEHLAFLTVPDAYLPGSEPRANVVFYQNPVGEQIDVGLNATPLSHEREILGHVDRLVPARDLEAFARNVITEFYDELEAIAEDHLIDGDVQTLLEEDTDFRYQTTKPLPDGIHPTYTGEDAALWQKPVSQEPAIDGSHGFVQVWVPDDESVGFVFLTDGEYDQDRPLEAVRTALESALG</sequence>
<evidence type="ECO:0000313" key="1">
    <source>
        <dbReference type="EMBL" id="MFC7138523.1"/>
    </source>
</evidence>
<dbReference type="RefSeq" id="WP_274324143.1">
    <property type="nucleotide sequence ID" value="NZ_CP118158.1"/>
</dbReference>
<name>A0ABD5XYA4_9EURY</name>
<accession>A0ABD5XYA4</accession>
<evidence type="ECO:0000313" key="2">
    <source>
        <dbReference type="Proteomes" id="UP001596432"/>
    </source>
</evidence>
<gene>
    <name evidence="1" type="ORF">ACFQMA_01580</name>
</gene>
<dbReference type="AlphaFoldDB" id="A0ABD5XYA4"/>
<keyword evidence="2" id="KW-1185">Reference proteome</keyword>
<reference evidence="1 2" key="1">
    <citation type="journal article" date="2019" name="Int. J. Syst. Evol. Microbiol.">
        <title>The Global Catalogue of Microorganisms (GCM) 10K type strain sequencing project: providing services to taxonomists for standard genome sequencing and annotation.</title>
        <authorList>
            <consortium name="The Broad Institute Genomics Platform"/>
            <consortium name="The Broad Institute Genome Sequencing Center for Infectious Disease"/>
            <person name="Wu L."/>
            <person name="Ma J."/>
        </authorList>
    </citation>
    <scope>NUCLEOTIDE SEQUENCE [LARGE SCALE GENOMIC DNA]</scope>
    <source>
        <strain evidence="1 2">XZYJT29</strain>
    </source>
</reference>
<protein>
    <submittedName>
        <fullName evidence="1">Uncharacterized protein</fullName>
    </submittedName>
</protein>
<dbReference type="Proteomes" id="UP001596432">
    <property type="component" value="Unassembled WGS sequence"/>
</dbReference>
<proteinExistence type="predicted"/>
<organism evidence="1 2">
    <name type="scientific">Halosimplex aquaticum</name>
    <dbReference type="NCBI Taxonomy" id="3026162"/>
    <lineage>
        <taxon>Archaea</taxon>
        <taxon>Methanobacteriati</taxon>
        <taxon>Methanobacteriota</taxon>
        <taxon>Stenosarchaea group</taxon>
        <taxon>Halobacteria</taxon>
        <taxon>Halobacteriales</taxon>
        <taxon>Haloarculaceae</taxon>
        <taxon>Halosimplex</taxon>
    </lineage>
</organism>
<dbReference type="GeneID" id="78818763"/>
<dbReference type="EMBL" id="JBHTAS010000001">
    <property type="protein sequence ID" value="MFC7138523.1"/>
    <property type="molecule type" value="Genomic_DNA"/>
</dbReference>
<comment type="caution">
    <text evidence="1">The sequence shown here is derived from an EMBL/GenBank/DDBJ whole genome shotgun (WGS) entry which is preliminary data.</text>
</comment>